<keyword evidence="1" id="KW-0472">Membrane</keyword>
<evidence type="ECO:0000313" key="3">
    <source>
        <dbReference type="Proteomes" id="UP001225072"/>
    </source>
</evidence>
<keyword evidence="1" id="KW-0812">Transmembrane</keyword>
<keyword evidence="3" id="KW-1185">Reference proteome</keyword>
<organism evidence="2 3">
    <name type="scientific">Chryseobacterium camelliae</name>
    <dbReference type="NCBI Taxonomy" id="1265445"/>
    <lineage>
        <taxon>Bacteria</taxon>
        <taxon>Pseudomonadati</taxon>
        <taxon>Bacteroidota</taxon>
        <taxon>Flavobacteriia</taxon>
        <taxon>Flavobacteriales</taxon>
        <taxon>Weeksellaceae</taxon>
        <taxon>Chryseobacterium group</taxon>
        <taxon>Chryseobacterium</taxon>
    </lineage>
</organism>
<evidence type="ECO:0000313" key="2">
    <source>
        <dbReference type="EMBL" id="MDQ1096903.1"/>
    </source>
</evidence>
<comment type="caution">
    <text evidence="2">The sequence shown here is derived from an EMBL/GenBank/DDBJ whole genome shotgun (WGS) entry which is preliminary data.</text>
</comment>
<feature type="transmembrane region" description="Helical" evidence="1">
    <location>
        <begin position="69"/>
        <end position="89"/>
    </location>
</feature>
<dbReference type="InterPro" id="IPR005625">
    <property type="entry name" value="PepSY-ass_TM"/>
</dbReference>
<dbReference type="Pfam" id="PF03929">
    <property type="entry name" value="PepSY_TM"/>
    <property type="match status" value="1"/>
</dbReference>
<evidence type="ECO:0000256" key="1">
    <source>
        <dbReference type="SAM" id="Phobius"/>
    </source>
</evidence>
<keyword evidence="1" id="KW-1133">Transmembrane helix</keyword>
<dbReference type="EMBL" id="JAUTAL010000001">
    <property type="protein sequence ID" value="MDQ1096903.1"/>
    <property type="molecule type" value="Genomic_DNA"/>
</dbReference>
<name>A0ABU0TL08_9FLAO</name>
<protein>
    <recommendedName>
        <fullName evidence="4">PepSY domain-containing protein</fullName>
    </recommendedName>
</protein>
<dbReference type="PANTHER" id="PTHR34219:SF3">
    <property type="entry name" value="BLL7967 PROTEIN"/>
    <property type="match status" value="1"/>
</dbReference>
<evidence type="ECO:0008006" key="4">
    <source>
        <dbReference type="Google" id="ProtNLM"/>
    </source>
</evidence>
<sequence>MVHFHDSFLAGKTGVWIVALSTIVFVISTLTGLILWWLKKWNKTTRQASFTIKWKVRFKRFNYDLHNVYGFYSLTVCFILGTTGLIIFFEPLMDATVKVAGGTTEHLMDTLPKEDSVRTRKDIDPFAYTVMEESGESEVSISNFERNKVGAYVFTSGKVGLKSIEYASVKVYDSYTGKEIRVDAV</sequence>
<dbReference type="PANTHER" id="PTHR34219">
    <property type="entry name" value="IRON-REGULATED INNER MEMBRANE PROTEIN-RELATED"/>
    <property type="match status" value="1"/>
</dbReference>
<accession>A0ABU0TL08</accession>
<proteinExistence type="predicted"/>
<feature type="transmembrane region" description="Helical" evidence="1">
    <location>
        <begin position="15"/>
        <end position="38"/>
    </location>
</feature>
<reference evidence="2 3" key="1">
    <citation type="submission" date="2023-07" db="EMBL/GenBank/DDBJ databases">
        <title>Functional and genomic diversity of the sorghum phyllosphere microbiome.</title>
        <authorList>
            <person name="Shade A."/>
        </authorList>
    </citation>
    <scope>NUCLEOTIDE SEQUENCE [LARGE SCALE GENOMIC DNA]</scope>
    <source>
        <strain evidence="2 3">SORGH_AS_1064</strain>
    </source>
</reference>
<gene>
    <name evidence="2" type="ORF">QE404_002050</name>
</gene>
<dbReference type="Proteomes" id="UP001225072">
    <property type="component" value="Unassembled WGS sequence"/>
</dbReference>